<dbReference type="InterPro" id="IPR035979">
    <property type="entry name" value="RBD_domain_sf"/>
</dbReference>
<dbReference type="PANTHER" id="PTHR22792">
    <property type="entry name" value="LUPUS LA PROTEIN-RELATED"/>
    <property type="match status" value="1"/>
</dbReference>
<dbReference type="KEGG" id="sre:PTSG_08444"/>
<dbReference type="RefSeq" id="XP_004990692.1">
    <property type="nucleotide sequence ID" value="XM_004990635.1"/>
</dbReference>
<dbReference type="eggNOG" id="KOG4213">
    <property type="taxonomic scope" value="Eukaryota"/>
</dbReference>
<dbReference type="PROSITE" id="PS51939">
    <property type="entry name" value="XRRM"/>
    <property type="match status" value="1"/>
</dbReference>
<dbReference type="Proteomes" id="UP000007799">
    <property type="component" value="Unassembled WGS sequence"/>
</dbReference>
<feature type="region of interest" description="Disordered" evidence="5">
    <location>
        <begin position="276"/>
        <end position="303"/>
    </location>
</feature>
<evidence type="ECO:0000256" key="3">
    <source>
        <dbReference type="ARBA" id="ARBA00023242"/>
    </source>
</evidence>
<dbReference type="Pfam" id="PF08777">
    <property type="entry name" value="RRM_3"/>
    <property type="match status" value="1"/>
</dbReference>
<evidence type="ECO:0000259" key="8">
    <source>
        <dbReference type="PROSITE" id="PS51939"/>
    </source>
</evidence>
<accession>F2UJP9</accession>
<dbReference type="Gene3D" id="1.10.10.10">
    <property type="entry name" value="Winged helix-like DNA-binding domain superfamily/Winged helix DNA-binding domain"/>
    <property type="match status" value="1"/>
</dbReference>
<dbReference type="AlphaFoldDB" id="F2UJP9"/>
<dbReference type="Gene3D" id="3.30.70.330">
    <property type="match status" value="2"/>
</dbReference>
<protein>
    <recommendedName>
        <fullName evidence="11">Lupus La protein</fullName>
    </recommendedName>
</protein>
<dbReference type="PROSITE" id="PS50961">
    <property type="entry name" value="HTH_LA"/>
    <property type="match status" value="1"/>
</dbReference>
<dbReference type="InterPro" id="IPR045180">
    <property type="entry name" value="La_dom_prot"/>
</dbReference>
<dbReference type="InterPro" id="IPR036390">
    <property type="entry name" value="WH_DNA-bd_sf"/>
</dbReference>
<evidence type="ECO:0000256" key="4">
    <source>
        <dbReference type="PROSITE-ProRule" id="PRU00332"/>
    </source>
</evidence>
<dbReference type="EMBL" id="GL832977">
    <property type="protein sequence ID" value="EGD77348.1"/>
    <property type="molecule type" value="Genomic_DNA"/>
</dbReference>
<feature type="domain" description="RRM" evidence="6">
    <location>
        <begin position="99"/>
        <end position="181"/>
    </location>
</feature>
<dbReference type="OrthoDB" id="439993at2759"/>
<dbReference type="GO" id="GO:0045727">
    <property type="term" value="P:positive regulation of translation"/>
    <property type="evidence" value="ECO:0007669"/>
    <property type="project" value="TreeGrafter"/>
</dbReference>
<sequence length="303" mass="34911">MADQQAKIIKQVEYYFSDRNYPRDKFMQETAKKSDEQWIPLSTLLTFNKLKTITEDQDEVVAALKEAPNSVHFQLNESGDAIRRNPAKPIATQEELDQRTIYVKGFDPKTINVDTVASFFKEKGFEPEHVQIRKQFKTKKNKPSAFVQFATPEVAKQVVDTPLTLDDKDVEMHMKVDYLEMKSAMRNEYRQKKKQDQEEAQKSKMRETVTAVMDKDCVVHLAGVPDDTSREDLKDVFEEFGEVAWVDFARGETQGYVRYKTSGSAAAAVKAVQERETEINGSKPEVRMLQGEEETDVRMCERE</sequence>
<dbReference type="GO" id="GO:0010494">
    <property type="term" value="C:cytoplasmic stress granule"/>
    <property type="evidence" value="ECO:0007669"/>
    <property type="project" value="TreeGrafter"/>
</dbReference>
<dbReference type="InterPro" id="IPR012677">
    <property type="entry name" value="Nucleotide-bd_a/b_plait_sf"/>
</dbReference>
<dbReference type="GO" id="GO:0005634">
    <property type="term" value="C:nucleus"/>
    <property type="evidence" value="ECO:0007669"/>
    <property type="project" value="UniProtKB-SubCell"/>
</dbReference>
<reference evidence="9" key="1">
    <citation type="submission" date="2009-08" db="EMBL/GenBank/DDBJ databases">
        <title>Annotation of Salpingoeca rosetta.</title>
        <authorList>
            <consortium name="The Broad Institute Genome Sequencing Platform"/>
            <person name="Russ C."/>
            <person name="Cuomo C."/>
            <person name="Burger G."/>
            <person name="Gray M.W."/>
            <person name="Holland P.W.H."/>
            <person name="King N."/>
            <person name="Lang F.B.F."/>
            <person name="Roger A.J."/>
            <person name="Ruiz-Trillo I."/>
            <person name="Young S.K."/>
            <person name="Zeng Q."/>
            <person name="Gargeya S."/>
            <person name="Alvarado L."/>
            <person name="Berlin A."/>
            <person name="Chapman S.B."/>
            <person name="Chen Z."/>
            <person name="Freedman E."/>
            <person name="Gellesch M."/>
            <person name="Goldberg J."/>
            <person name="Griggs A."/>
            <person name="Gujja S."/>
            <person name="Heilman E."/>
            <person name="Heiman D."/>
            <person name="Howarth C."/>
            <person name="Mehta T."/>
            <person name="Neiman D."/>
            <person name="Pearson M."/>
            <person name="Roberts A."/>
            <person name="Saif S."/>
            <person name="Shea T."/>
            <person name="Shenoy N."/>
            <person name="Sisk P."/>
            <person name="Stolte C."/>
            <person name="Sykes S."/>
            <person name="White J."/>
            <person name="Yandava C."/>
            <person name="Haas B."/>
            <person name="Nusbaum C."/>
            <person name="Birren B."/>
        </authorList>
    </citation>
    <scope>NUCLEOTIDE SEQUENCE [LARGE SCALE GENOMIC DNA]</scope>
    <source>
        <strain evidence="9">ATCC 50818</strain>
    </source>
</reference>
<dbReference type="GO" id="GO:0003723">
    <property type="term" value="F:RNA binding"/>
    <property type="evidence" value="ECO:0007669"/>
    <property type="project" value="UniProtKB-UniRule"/>
</dbReference>
<dbReference type="InterPro" id="IPR036388">
    <property type="entry name" value="WH-like_DNA-bd_sf"/>
</dbReference>
<gene>
    <name evidence="9" type="ORF">PTSG_08444</name>
</gene>
<dbReference type="CDD" id="cd12541">
    <property type="entry name" value="RRM2_La"/>
    <property type="match status" value="1"/>
</dbReference>
<keyword evidence="3" id="KW-0539">Nucleus</keyword>
<dbReference type="SMART" id="SM00360">
    <property type="entry name" value="RRM"/>
    <property type="match status" value="2"/>
</dbReference>
<dbReference type="InterPro" id="IPR000504">
    <property type="entry name" value="RRM_dom"/>
</dbReference>
<organism evidence="10">
    <name type="scientific">Salpingoeca rosetta (strain ATCC 50818 / BSB-021)</name>
    <dbReference type="NCBI Taxonomy" id="946362"/>
    <lineage>
        <taxon>Eukaryota</taxon>
        <taxon>Choanoflagellata</taxon>
        <taxon>Craspedida</taxon>
        <taxon>Salpingoecidae</taxon>
        <taxon>Salpingoeca</taxon>
    </lineage>
</organism>
<keyword evidence="2 4" id="KW-0694">RNA-binding</keyword>
<evidence type="ECO:0000313" key="10">
    <source>
        <dbReference type="Proteomes" id="UP000007799"/>
    </source>
</evidence>
<evidence type="ECO:0000259" key="6">
    <source>
        <dbReference type="PROSITE" id="PS50102"/>
    </source>
</evidence>
<dbReference type="FunCoup" id="F2UJP9">
    <property type="interactions" value="1858"/>
</dbReference>
<dbReference type="GeneID" id="16071250"/>
<evidence type="ECO:0000259" key="7">
    <source>
        <dbReference type="PROSITE" id="PS50961"/>
    </source>
</evidence>
<keyword evidence="10" id="KW-1185">Reference proteome</keyword>
<dbReference type="PROSITE" id="PS50102">
    <property type="entry name" value="RRM"/>
    <property type="match status" value="2"/>
</dbReference>
<dbReference type="PRINTS" id="PR00302">
    <property type="entry name" value="LUPUSLA"/>
</dbReference>
<proteinExistence type="predicted"/>
<dbReference type="InterPro" id="IPR002344">
    <property type="entry name" value="Lupus_La"/>
</dbReference>
<dbReference type="Pfam" id="PF05383">
    <property type="entry name" value="La"/>
    <property type="match status" value="1"/>
</dbReference>
<evidence type="ECO:0008006" key="11">
    <source>
        <dbReference type="Google" id="ProtNLM"/>
    </source>
</evidence>
<dbReference type="GO" id="GO:0006396">
    <property type="term" value="P:RNA processing"/>
    <property type="evidence" value="ECO:0007669"/>
    <property type="project" value="InterPro"/>
</dbReference>
<dbReference type="OMA" id="PEHNEER"/>
<dbReference type="GO" id="GO:1990904">
    <property type="term" value="C:ribonucleoprotein complex"/>
    <property type="evidence" value="ECO:0007669"/>
    <property type="project" value="UniProtKB-UniRule"/>
</dbReference>
<feature type="domain" description="HTH La-type RNA-binding" evidence="7">
    <location>
        <begin position="1"/>
        <end position="92"/>
    </location>
</feature>
<evidence type="ECO:0000256" key="1">
    <source>
        <dbReference type="ARBA" id="ARBA00004123"/>
    </source>
</evidence>
<dbReference type="Pfam" id="PF00076">
    <property type="entry name" value="RRM_1"/>
    <property type="match status" value="1"/>
</dbReference>
<dbReference type="InterPro" id="IPR014886">
    <property type="entry name" value="La_xRRM"/>
</dbReference>
<feature type="region of interest" description="Disordered" evidence="5">
    <location>
        <begin position="188"/>
        <end position="207"/>
    </location>
</feature>
<feature type="domain" description="RRM" evidence="6">
    <location>
        <begin position="217"/>
        <end position="291"/>
    </location>
</feature>
<dbReference type="SUPFAM" id="SSF46785">
    <property type="entry name" value="Winged helix' DNA-binding domain"/>
    <property type="match status" value="1"/>
</dbReference>
<dbReference type="STRING" id="946362.F2UJP9"/>
<dbReference type="InParanoid" id="F2UJP9"/>
<dbReference type="PANTHER" id="PTHR22792:SF166">
    <property type="entry name" value="LUPUS LA PROTEIN HOMOLOG"/>
    <property type="match status" value="1"/>
</dbReference>
<feature type="domain" description="XRRM" evidence="8">
    <location>
        <begin position="212"/>
        <end position="303"/>
    </location>
</feature>
<evidence type="ECO:0000313" key="9">
    <source>
        <dbReference type="EMBL" id="EGD77348.1"/>
    </source>
</evidence>
<name>F2UJP9_SALR5</name>
<evidence type="ECO:0000256" key="5">
    <source>
        <dbReference type="SAM" id="MobiDB-lite"/>
    </source>
</evidence>
<evidence type="ECO:0000256" key="2">
    <source>
        <dbReference type="ARBA" id="ARBA00022884"/>
    </source>
</evidence>
<dbReference type="InterPro" id="IPR006630">
    <property type="entry name" value="La_HTH"/>
</dbReference>
<comment type="subcellular location">
    <subcellularLocation>
        <location evidence="1">Nucleus</location>
    </subcellularLocation>
</comment>
<dbReference type="GO" id="GO:0005829">
    <property type="term" value="C:cytosol"/>
    <property type="evidence" value="ECO:0007669"/>
    <property type="project" value="TreeGrafter"/>
</dbReference>
<dbReference type="SUPFAM" id="SSF54928">
    <property type="entry name" value="RNA-binding domain, RBD"/>
    <property type="match status" value="1"/>
</dbReference>
<dbReference type="SMART" id="SM00715">
    <property type="entry name" value="LA"/>
    <property type="match status" value="1"/>
</dbReference>